<name>A0A854Q482_CRYNE</name>
<feature type="compositionally biased region" description="Basic and acidic residues" evidence="1">
    <location>
        <begin position="245"/>
        <end position="261"/>
    </location>
</feature>
<dbReference type="EMBL" id="AMKT01000078">
    <property type="protein sequence ID" value="OXG13737.1"/>
    <property type="molecule type" value="Genomic_DNA"/>
</dbReference>
<organism evidence="2 3">
    <name type="scientific">Cryptococcus neoformans Tu259-1</name>
    <dbReference type="NCBI Taxonomy" id="1230072"/>
    <lineage>
        <taxon>Eukaryota</taxon>
        <taxon>Fungi</taxon>
        <taxon>Dikarya</taxon>
        <taxon>Basidiomycota</taxon>
        <taxon>Agaricomycotina</taxon>
        <taxon>Tremellomycetes</taxon>
        <taxon>Tremellales</taxon>
        <taxon>Cryptococcaceae</taxon>
        <taxon>Cryptococcus</taxon>
        <taxon>Cryptococcus neoformans species complex</taxon>
    </lineage>
</organism>
<feature type="compositionally biased region" description="Basic and acidic residues" evidence="1">
    <location>
        <begin position="118"/>
        <end position="137"/>
    </location>
</feature>
<gene>
    <name evidence="2" type="ORF">C361_05878</name>
</gene>
<dbReference type="OrthoDB" id="2162449at2759"/>
<feature type="compositionally biased region" description="Polar residues" evidence="1">
    <location>
        <begin position="211"/>
        <end position="220"/>
    </location>
</feature>
<evidence type="ECO:0000256" key="1">
    <source>
        <dbReference type="SAM" id="MobiDB-lite"/>
    </source>
</evidence>
<reference evidence="2 3" key="1">
    <citation type="submission" date="2017-06" db="EMBL/GenBank/DDBJ databases">
        <title>Global population genomics of the pathogenic fungus Cryptococcus neoformans var. grubii.</title>
        <authorList>
            <person name="Cuomo C."/>
            <person name="Litvintseva A."/>
            <person name="Chen Y."/>
            <person name="Young S."/>
            <person name="Zeng Q."/>
            <person name="Chapman S."/>
            <person name="Gujja S."/>
            <person name="Saif S."/>
            <person name="Birren B."/>
        </authorList>
    </citation>
    <scope>NUCLEOTIDE SEQUENCE [LARGE SCALE GENOMIC DNA]</scope>
    <source>
        <strain evidence="2 3">Tu259-1</strain>
    </source>
</reference>
<proteinExistence type="predicted"/>
<feature type="compositionally biased region" description="Low complexity" evidence="1">
    <location>
        <begin position="295"/>
        <end position="308"/>
    </location>
</feature>
<comment type="caution">
    <text evidence="2">The sequence shown here is derived from an EMBL/GenBank/DDBJ whole genome shotgun (WGS) entry which is preliminary data.</text>
</comment>
<dbReference type="AlphaFoldDB" id="A0A854Q482"/>
<dbReference type="Proteomes" id="UP000199727">
    <property type="component" value="Unassembled WGS sequence"/>
</dbReference>
<feature type="region of interest" description="Disordered" evidence="1">
    <location>
        <begin position="118"/>
        <end position="234"/>
    </location>
</feature>
<accession>A0A854Q482</accession>
<feature type="compositionally biased region" description="Polar residues" evidence="1">
    <location>
        <begin position="314"/>
        <end position="343"/>
    </location>
</feature>
<feature type="compositionally biased region" description="Low complexity" evidence="1">
    <location>
        <begin position="10"/>
        <end position="22"/>
    </location>
</feature>
<feature type="region of interest" description="Disordered" evidence="1">
    <location>
        <begin position="242"/>
        <end position="261"/>
    </location>
</feature>
<evidence type="ECO:0000313" key="3">
    <source>
        <dbReference type="Proteomes" id="UP000199727"/>
    </source>
</evidence>
<feature type="region of interest" description="Disordered" evidence="1">
    <location>
        <begin position="1"/>
        <end position="27"/>
    </location>
</feature>
<protein>
    <submittedName>
        <fullName evidence="2">Uncharacterized protein</fullName>
    </submittedName>
</protein>
<feature type="region of interest" description="Disordered" evidence="1">
    <location>
        <begin position="295"/>
        <end position="378"/>
    </location>
</feature>
<evidence type="ECO:0000313" key="2">
    <source>
        <dbReference type="EMBL" id="OXG13737.1"/>
    </source>
</evidence>
<feature type="compositionally biased region" description="Polar residues" evidence="1">
    <location>
        <begin position="154"/>
        <end position="170"/>
    </location>
</feature>
<sequence>MPIAIPSANSDTSPNTSITTPPTQAPKHEDLVETILDPVDNITADFIDSSSLTPTNVKNDPILSPIAQKQVQGTVKNTAKGGFMAKPAPNSTYKENAGPRMTKTTALRLGLKWEDVKPKREVTGKSEEGKGTPEYKRNGLNIKVPSLAAPSVTPRPTRTSQLRTGVQLTPQRIRKDSQEMAAANKSREMEERERRRKDTARPTSLAPPSITPRQNKSSMLRTGIKPPQSVSSVPFARQSMSLAGHSEKVNEKGGDEGVKPRLPRRSEITSLKSLGTPCITPRLNKAALLRTPHSFYSSTSHSPSPLSFKPRGHSPTSSKPSNLRSSFAASGVTNRTSTQSATSKEVPASRTVGPISTEPRLLRAAQGAKVPKAISSGV</sequence>